<keyword evidence="1" id="KW-0732">Signal</keyword>
<organism evidence="2">
    <name type="scientific">Dyadobacter sp. 676</name>
    <dbReference type="NCBI Taxonomy" id="3088362"/>
    <lineage>
        <taxon>Bacteria</taxon>
        <taxon>Pseudomonadati</taxon>
        <taxon>Bacteroidota</taxon>
        <taxon>Cytophagia</taxon>
        <taxon>Cytophagales</taxon>
        <taxon>Spirosomataceae</taxon>
        <taxon>Dyadobacter</taxon>
    </lineage>
</organism>
<name>A0AAU8FK79_9BACT</name>
<dbReference type="EMBL" id="CP159289">
    <property type="protein sequence ID" value="XCH24991.1"/>
    <property type="molecule type" value="Genomic_DNA"/>
</dbReference>
<reference evidence="2" key="1">
    <citation type="submission" date="2024-06" db="EMBL/GenBank/DDBJ databases">
        <title>Sequencing and assembly of the genome of Dyadobacter sp. strain 676, a symbiont of Cyamopsis tetragonoloba.</title>
        <authorList>
            <person name="Guro P."/>
            <person name="Sazanova A."/>
            <person name="Kuznetsova I."/>
            <person name="Belimov A."/>
            <person name="Safronova V."/>
        </authorList>
    </citation>
    <scope>NUCLEOTIDE SEQUENCE</scope>
    <source>
        <strain evidence="2">676</strain>
    </source>
</reference>
<gene>
    <name evidence="2" type="ORF">ABV298_00750</name>
</gene>
<dbReference type="AlphaFoldDB" id="A0AAU8FK79"/>
<sequence length="233" mass="24991">MKKYLNFLFVAAAAILAVHIVPQVQELFGAAEPAGYALAAFVSLIGFKNIEEQLANPAGIRRIGIVAVKDLDDSTIDWPRAAGANPHVDVTTMEVTVAVPLKPDKTIAVITPADNSANMAFEIQGDRFYQSYKHSVAFDIAGLTKVQAVEFRKLVNTGVILFVEYFDGDIRVVGSKLSPIILKSKGDTGKKGGDKRGYAVSGDNDSYVIEPPFYPATLPLPGMVEAPEAPEAP</sequence>
<dbReference type="RefSeq" id="WP_353720298.1">
    <property type="nucleotide sequence ID" value="NZ_CP159289.1"/>
</dbReference>
<evidence type="ECO:0000313" key="2">
    <source>
        <dbReference type="EMBL" id="XCH24991.1"/>
    </source>
</evidence>
<feature type="chain" id="PRO_5043605408" evidence="1">
    <location>
        <begin position="21"/>
        <end position="233"/>
    </location>
</feature>
<evidence type="ECO:0000256" key="1">
    <source>
        <dbReference type="SAM" id="SignalP"/>
    </source>
</evidence>
<protein>
    <submittedName>
        <fullName evidence="2">Uncharacterized protein</fullName>
    </submittedName>
</protein>
<accession>A0AAU8FK79</accession>
<proteinExistence type="predicted"/>
<feature type="signal peptide" evidence="1">
    <location>
        <begin position="1"/>
        <end position="20"/>
    </location>
</feature>